<dbReference type="STRING" id="1227488.C477_05019"/>
<evidence type="ECO:0000313" key="3">
    <source>
        <dbReference type="EMBL" id="ELZ21676.1"/>
    </source>
</evidence>
<feature type="transmembrane region" description="Helical" evidence="2">
    <location>
        <begin position="49"/>
        <end position="72"/>
    </location>
</feature>
<evidence type="ECO:0000313" key="4">
    <source>
        <dbReference type="Proteomes" id="UP000011657"/>
    </source>
</evidence>
<evidence type="ECO:0000256" key="1">
    <source>
        <dbReference type="SAM" id="MobiDB-lite"/>
    </source>
</evidence>
<evidence type="ECO:0000256" key="2">
    <source>
        <dbReference type="SAM" id="Phobius"/>
    </source>
</evidence>
<dbReference type="PATRIC" id="fig|1227488.3.peg.991"/>
<dbReference type="GO" id="GO:0005886">
    <property type="term" value="C:plasma membrane"/>
    <property type="evidence" value="ECO:0007669"/>
    <property type="project" value="UniProtKB-SubCell"/>
</dbReference>
<reference evidence="3 4" key="1">
    <citation type="journal article" date="2014" name="PLoS Genet.">
        <title>Phylogenetically driven sequencing of extremely halophilic archaea reveals strategies for static and dynamic osmo-response.</title>
        <authorList>
            <person name="Becker E.A."/>
            <person name="Seitzer P.M."/>
            <person name="Tritt A."/>
            <person name="Larsen D."/>
            <person name="Krusor M."/>
            <person name="Yao A.I."/>
            <person name="Wu D."/>
            <person name="Madern D."/>
            <person name="Eisen J.A."/>
            <person name="Darling A.E."/>
            <person name="Facciotti M.T."/>
        </authorList>
    </citation>
    <scope>NUCLEOTIDE SEQUENCE [LARGE SCALE GENOMIC DNA]</scope>
    <source>
        <strain evidence="3 4">JCM 13891</strain>
    </source>
</reference>
<organism evidence="3 4">
    <name type="scientific">Haloterrigena salina JCM 13891</name>
    <dbReference type="NCBI Taxonomy" id="1227488"/>
    <lineage>
        <taxon>Archaea</taxon>
        <taxon>Methanobacteriati</taxon>
        <taxon>Methanobacteriota</taxon>
        <taxon>Stenosarchaea group</taxon>
        <taxon>Halobacteria</taxon>
        <taxon>Halobacteriales</taxon>
        <taxon>Natrialbaceae</taxon>
        <taxon>Haloterrigena</taxon>
    </lineage>
</organism>
<dbReference type="RefSeq" id="WP_008893334.1">
    <property type="nucleotide sequence ID" value="NZ_AOIS01000018.1"/>
</dbReference>
<feature type="transmembrane region" description="Helical" evidence="2">
    <location>
        <begin position="20"/>
        <end position="37"/>
    </location>
</feature>
<dbReference type="GO" id="GO:0140359">
    <property type="term" value="F:ABC-type transporter activity"/>
    <property type="evidence" value="ECO:0007669"/>
    <property type="project" value="InterPro"/>
</dbReference>
<dbReference type="AlphaFoldDB" id="M0CEI1"/>
<dbReference type="EMBL" id="AOIS01000018">
    <property type="protein sequence ID" value="ELZ21676.1"/>
    <property type="molecule type" value="Genomic_DNA"/>
</dbReference>
<keyword evidence="2" id="KW-0812">Transmembrane</keyword>
<accession>M0CEI1</accession>
<gene>
    <name evidence="3" type="ORF">C477_05019</name>
</gene>
<dbReference type="eggNOG" id="arCOG02438">
    <property type="taxonomic scope" value="Archaea"/>
</dbReference>
<dbReference type="Proteomes" id="UP000011657">
    <property type="component" value="Unassembled WGS sequence"/>
</dbReference>
<keyword evidence="4" id="KW-1185">Reference proteome</keyword>
<keyword evidence="2" id="KW-1133">Transmembrane helix</keyword>
<dbReference type="OrthoDB" id="86287at2157"/>
<proteinExistence type="predicted"/>
<keyword evidence="2" id="KW-0472">Membrane</keyword>
<sequence>MSSLAVAKKDFRDAVRSRELWALIGLFVLFLGGTTLLDVTRDISIADDLPVTVVLSSVSVTMFLAPAAALLVSTKSIARERSLGTSIVLLAPITRVSRSTSGSSWPGWPSSRRRSSSAICRY</sequence>
<name>M0CEI1_9EURY</name>
<dbReference type="Pfam" id="PF12679">
    <property type="entry name" value="ABC2_membrane_2"/>
    <property type="match status" value="1"/>
</dbReference>
<feature type="region of interest" description="Disordered" evidence="1">
    <location>
        <begin position="97"/>
        <end position="117"/>
    </location>
</feature>
<feature type="compositionally biased region" description="Low complexity" evidence="1">
    <location>
        <begin position="97"/>
        <end position="110"/>
    </location>
</feature>
<comment type="caution">
    <text evidence="3">The sequence shown here is derived from an EMBL/GenBank/DDBJ whole genome shotgun (WGS) entry which is preliminary data.</text>
</comment>
<protein>
    <submittedName>
        <fullName evidence="3">Copper ABC transporter permease</fullName>
    </submittedName>
</protein>